<dbReference type="PANTHER" id="PTHR33695">
    <property type="entry name" value="LIPOPROTEIN SIGNAL PEPTIDASE"/>
    <property type="match status" value="1"/>
</dbReference>
<keyword evidence="7 9" id="KW-1133">Transmembrane helix</keyword>
<keyword evidence="8 9" id="KW-0472">Membrane</keyword>
<evidence type="ECO:0000256" key="8">
    <source>
        <dbReference type="ARBA" id="ARBA00023136"/>
    </source>
</evidence>
<feature type="transmembrane region" description="Helical" evidence="9">
    <location>
        <begin position="106"/>
        <end position="124"/>
    </location>
</feature>
<dbReference type="PRINTS" id="PR00781">
    <property type="entry name" value="LIPOSIGPTASE"/>
</dbReference>
<evidence type="ECO:0000256" key="10">
    <source>
        <dbReference type="RuleBase" id="RU004181"/>
    </source>
</evidence>
<dbReference type="GO" id="GO:0005886">
    <property type="term" value="C:plasma membrane"/>
    <property type="evidence" value="ECO:0007669"/>
    <property type="project" value="UniProtKB-SubCell"/>
</dbReference>
<sequence>MQTTRGTSITENAPDRGRRRARSRWLFVVVALAGLAVDVITKKLAVRFLDPSDPVVLFGGLIRLQLIRNSGAAFSMGENYTLLFTILASLVLIFILAVLLPRLGHVGWAVALGLLVAGVAGNLADRIFRPPSPLHGHVVDFIQLPHYAIFNFADMCVTSAAVLIVILAIFRNVAVSGEHYARTGKSTGHSAESAQSSAEPLAPERMDKTSTSTVSEAEQKSTEQ</sequence>
<dbReference type="GO" id="GO:0006508">
    <property type="term" value="P:proteolysis"/>
    <property type="evidence" value="ECO:0007669"/>
    <property type="project" value="UniProtKB-KW"/>
</dbReference>
<dbReference type="NCBIfam" id="TIGR00077">
    <property type="entry name" value="lspA"/>
    <property type="match status" value="1"/>
</dbReference>
<keyword evidence="4 9" id="KW-0812">Transmembrane</keyword>
<dbReference type="EMBL" id="CP041692">
    <property type="protein sequence ID" value="QDP97580.1"/>
    <property type="molecule type" value="Genomic_DNA"/>
</dbReference>
<gene>
    <name evidence="9 12" type="primary">lspA</name>
    <name evidence="12" type="ORF">FOE78_18155</name>
</gene>
<comment type="similarity">
    <text evidence="1 9 10">Belongs to the peptidase A8 family.</text>
</comment>
<evidence type="ECO:0000256" key="11">
    <source>
        <dbReference type="SAM" id="MobiDB-lite"/>
    </source>
</evidence>
<organism evidence="12 13">
    <name type="scientific">Microlunatus elymi</name>
    <dbReference type="NCBI Taxonomy" id="2596828"/>
    <lineage>
        <taxon>Bacteria</taxon>
        <taxon>Bacillati</taxon>
        <taxon>Actinomycetota</taxon>
        <taxon>Actinomycetes</taxon>
        <taxon>Propionibacteriales</taxon>
        <taxon>Propionibacteriaceae</taxon>
        <taxon>Microlunatus</taxon>
    </lineage>
</organism>
<keyword evidence="13" id="KW-1185">Reference proteome</keyword>
<evidence type="ECO:0000313" key="13">
    <source>
        <dbReference type="Proteomes" id="UP000319263"/>
    </source>
</evidence>
<dbReference type="InterPro" id="IPR001872">
    <property type="entry name" value="Peptidase_A8"/>
</dbReference>
<dbReference type="Proteomes" id="UP000319263">
    <property type="component" value="Chromosome"/>
</dbReference>
<comment type="pathway">
    <text evidence="9">Protein modification; lipoprotein biosynthesis (signal peptide cleavage).</text>
</comment>
<feature type="transmembrane region" description="Helical" evidence="9">
    <location>
        <begin position="144"/>
        <end position="170"/>
    </location>
</feature>
<dbReference type="PANTHER" id="PTHR33695:SF1">
    <property type="entry name" value="LIPOPROTEIN SIGNAL PEPTIDASE"/>
    <property type="match status" value="1"/>
</dbReference>
<dbReference type="UniPathway" id="UPA00665"/>
<evidence type="ECO:0000256" key="7">
    <source>
        <dbReference type="ARBA" id="ARBA00022989"/>
    </source>
</evidence>
<evidence type="ECO:0000313" key="12">
    <source>
        <dbReference type="EMBL" id="QDP97580.1"/>
    </source>
</evidence>
<evidence type="ECO:0000256" key="1">
    <source>
        <dbReference type="ARBA" id="ARBA00006139"/>
    </source>
</evidence>
<feature type="active site" evidence="9">
    <location>
        <position position="140"/>
    </location>
</feature>
<dbReference type="RefSeq" id="WP_143987538.1">
    <property type="nucleotide sequence ID" value="NZ_CP041692.1"/>
</dbReference>
<proteinExistence type="inferred from homology"/>
<dbReference type="OrthoDB" id="4308908at2"/>
<reference evidence="12 13" key="1">
    <citation type="submission" date="2019-07" db="EMBL/GenBank/DDBJ databases">
        <title>Microlunatus dokdonensis sp. nov. isolated from the rhizospheric soil of the wild plant Elymus tsukushiensis.</title>
        <authorList>
            <person name="Ghim S.-Y."/>
            <person name="Hwang Y.-J."/>
            <person name="Son J.-S."/>
            <person name="Shin J.-H."/>
        </authorList>
    </citation>
    <scope>NUCLEOTIDE SEQUENCE [LARGE SCALE GENOMIC DNA]</scope>
    <source>
        <strain evidence="12 13">KUDC0627</strain>
    </source>
</reference>
<feature type="transmembrane region" description="Helical" evidence="9">
    <location>
        <begin position="80"/>
        <end position="99"/>
    </location>
</feature>
<comment type="catalytic activity">
    <reaction evidence="9">
        <text>Release of signal peptides from bacterial membrane prolipoproteins. Hydrolyzes -Xaa-Yaa-Zaa-|-(S,diacylglyceryl)Cys-, in which Xaa is hydrophobic (preferably Leu), and Yaa (Ala or Ser) and Zaa (Gly or Ala) have small, neutral side chains.</text>
        <dbReference type="EC" id="3.4.23.36"/>
    </reaction>
</comment>
<keyword evidence="6 9" id="KW-0378">Hydrolase</keyword>
<dbReference type="Pfam" id="PF01252">
    <property type="entry name" value="Peptidase_A8"/>
    <property type="match status" value="1"/>
</dbReference>
<accession>A0A516Q2C3</accession>
<feature type="region of interest" description="Disordered" evidence="11">
    <location>
        <begin position="183"/>
        <end position="224"/>
    </location>
</feature>
<feature type="compositionally biased region" description="Polar residues" evidence="11">
    <location>
        <begin position="184"/>
        <end position="198"/>
    </location>
</feature>
<dbReference type="EC" id="3.4.23.36" evidence="9"/>
<dbReference type="KEGG" id="mik:FOE78_18155"/>
<dbReference type="AlphaFoldDB" id="A0A516Q2C3"/>
<evidence type="ECO:0000256" key="6">
    <source>
        <dbReference type="ARBA" id="ARBA00022801"/>
    </source>
</evidence>
<keyword evidence="5 9" id="KW-0064">Aspartyl protease</keyword>
<evidence type="ECO:0000256" key="4">
    <source>
        <dbReference type="ARBA" id="ARBA00022692"/>
    </source>
</evidence>
<name>A0A516Q2C3_9ACTN</name>
<keyword evidence="2 9" id="KW-1003">Cell membrane</keyword>
<feature type="active site" evidence="9">
    <location>
        <position position="154"/>
    </location>
</feature>
<evidence type="ECO:0000256" key="9">
    <source>
        <dbReference type="HAMAP-Rule" id="MF_00161"/>
    </source>
</evidence>
<feature type="transmembrane region" description="Helical" evidence="9">
    <location>
        <begin position="25"/>
        <end position="45"/>
    </location>
</feature>
<evidence type="ECO:0000256" key="5">
    <source>
        <dbReference type="ARBA" id="ARBA00022750"/>
    </source>
</evidence>
<protein>
    <recommendedName>
        <fullName evidence="9">Lipoprotein signal peptidase</fullName>
        <ecNumber evidence="9">3.4.23.36</ecNumber>
    </recommendedName>
    <alternativeName>
        <fullName evidence="9">Prolipoprotein signal peptidase</fullName>
    </alternativeName>
    <alternativeName>
        <fullName evidence="9">Signal peptidase II</fullName>
        <shortName evidence="9">SPase II</shortName>
    </alternativeName>
</protein>
<comment type="function">
    <text evidence="9">This protein specifically catalyzes the removal of signal peptides from prolipoproteins.</text>
</comment>
<evidence type="ECO:0000256" key="2">
    <source>
        <dbReference type="ARBA" id="ARBA00022475"/>
    </source>
</evidence>
<dbReference type="HAMAP" id="MF_00161">
    <property type="entry name" value="LspA"/>
    <property type="match status" value="1"/>
</dbReference>
<evidence type="ECO:0000256" key="3">
    <source>
        <dbReference type="ARBA" id="ARBA00022670"/>
    </source>
</evidence>
<dbReference type="GO" id="GO:0004190">
    <property type="term" value="F:aspartic-type endopeptidase activity"/>
    <property type="evidence" value="ECO:0007669"/>
    <property type="project" value="UniProtKB-UniRule"/>
</dbReference>
<keyword evidence="3 9" id="KW-0645">Protease</keyword>
<comment type="subcellular location">
    <subcellularLocation>
        <location evidence="9">Cell membrane</location>
        <topology evidence="9">Multi-pass membrane protein</topology>
    </subcellularLocation>
</comment>